<evidence type="ECO:0000313" key="2">
    <source>
        <dbReference type="EMBL" id="CAD7622471.1"/>
    </source>
</evidence>
<proteinExistence type="predicted"/>
<dbReference type="OrthoDB" id="10607827at2759"/>
<feature type="region of interest" description="Disordered" evidence="1">
    <location>
        <begin position="377"/>
        <end position="414"/>
    </location>
</feature>
<sequence length="414" mass="44402">MHILVDIHLIWKTGLPPPGAGQSGLLDANQNKLAEAGIDLASILNRIMRGAIEDEIKFMNAGIDIKTMLKAGICPARFIVGGVGAIPDDTLLKLGINKKQMTDQDLKKLGLNALKLHAKGVDPKKLADNGIEAYAAKSKQDLGLNAEHLIFSVYTGLDPKTLHKAGIDLKVMVSAGVDTKLILTGGLKLHLKGDLTPGSLARVGINVKQVLAMGININLISEVGASILNPMNMVKMGICPFRGTLSRHGLDVLTGGTDDALSVSFGFVSSILKIIQNIAAQIPNIKDIPYIGPMVMDKNGRWKGVPGFIFYKILENRRPVDDYVRKSIHMRVGSLRNVAVGSKFPGSALFKGKSNGTQELSKDDIHDETTDRTLKEFHDTVDRESAKTSTPASAMSLAGHKMPSLGLNKLTGGK</sequence>
<evidence type="ECO:0000313" key="3">
    <source>
        <dbReference type="Proteomes" id="UP000759131"/>
    </source>
</evidence>
<dbReference type="Proteomes" id="UP000759131">
    <property type="component" value="Unassembled WGS sequence"/>
</dbReference>
<gene>
    <name evidence="2" type="ORF">OSB1V03_LOCUS2934</name>
</gene>
<reference evidence="2" key="1">
    <citation type="submission" date="2020-11" db="EMBL/GenBank/DDBJ databases">
        <authorList>
            <person name="Tran Van P."/>
        </authorList>
    </citation>
    <scope>NUCLEOTIDE SEQUENCE</scope>
</reference>
<organism evidence="2">
    <name type="scientific">Medioppia subpectinata</name>
    <dbReference type="NCBI Taxonomy" id="1979941"/>
    <lineage>
        <taxon>Eukaryota</taxon>
        <taxon>Metazoa</taxon>
        <taxon>Ecdysozoa</taxon>
        <taxon>Arthropoda</taxon>
        <taxon>Chelicerata</taxon>
        <taxon>Arachnida</taxon>
        <taxon>Acari</taxon>
        <taxon>Acariformes</taxon>
        <taxon>Sarcoptiformes</taxon>
        <taxon>Oribatida</taxon>
        <taxon>Brachypylina</taxon>
        <taxon>Oppioidea</taxon>
        <taxon>Oppiidae</taxon>
        <taxon>Medioppia</taxon>
    </lineage>
</organism>
<protein>
    <submittedName>
        <fullName evidence="2">Uncharacterized protein</fullName>
    </submittedName>
</protein>
<dbReference type="EMBL" id="OC855692">
    <property type="protein sequence ID" value="CAD7622471.1"/>
    <property type="molecule type" value="Genomic_DNA"/>
</dbReference>
<evidence type="ECO:0000256" key="1">
    <source>
        <dbReference type="SAM" id="MobiDB-lite"/>
    </source>
</evidence>
<feature type="compositionally biased region" description="Basic and acidic residues" evidence="1">
    <location>
        <begin position="377"/>
        <end position="386"/>
    </location>
</feature>
<name>A0A7R9PVJ5_9ACAR</name>
<dbReference type="EMBL" id="CAJPIZ010001117">
    <property type="protein sequence ID" value="CAG2102901.1"/>
    <property type="molecule type" value="Genomic_DNA"/>
</dbReference>
<keyword evidence="3" id="KW-1185">Reference proteome</keyword>
<dbReference type="AlphaFoldDB" id="A0A7R9PVJ5"/>
<accession>A0A7R9PVJ5</accession>